<name>A0ABS9SKB2_9BACT</name>
<feature type="region of interest" description="Disordered" evidence="1">
    <location>
        <begin position="81"/>
        <end position="100"/>
    </location>
</feature>
<dbReference type="EMBL" id="JAKWBL010000002">
    <property type="protein sequence ID" value="MCH5598816.1"/>
    <property type="molecule type" value="Genomic_DNA"/>
</dbReference>
<accession>A0ABS9SKB2</accession>
<organism evidence="3 4">
    <name type="scientific">Niabella ginsengisoli</name>
    <dbReference type="NCBI Taxonomy" id="522298"/>
    <lineage>
        <taxon>Bacteria</taxon>
        <taxon>Pseudomonadati</taxon>
        <taxon>Bacteroidota</taxon>
        <taxon>Chitinophagia</taxon>
        <taxon>Chitinophagales</taxon>
        <taxon>Chitinophagaceae</taxon>
        <taxon>Niabella</taxon>
    </lineage>
</organism>
<evidence type="ECO:0000313" key="4">
    <source>
        <dbReference type="Proteomes" id="UP001202248"/>
    </source>
</evidence>
<feature type="domain" description="DinB-like" evidence="2">
    <location>
        <begin position="17"/>
        <end position="158"/>
    </location>
</feature>
<dbReference type="RefSeq" id="WP_240830485.1">
    <property type="nucleotide sequence ID" value="NZ_JAKWBL010000002.1"/>
</dbReference>
<keyword evidence="4" id="KW-1185">Reference proteome</keyword>
<dbReference type="Proteomes" id="UP001202248">
    <property type="component" value="Unassembled WGS sequence"/>
</dbReference>
<proteinExistence type="predicted"/>
<dbReference type="Pfam" id="PF12867">
    <property type="entry name" value="DinB_2"/>
    <property type="match status" value="1"/>
</dbReference>
<reference evidence="3 4" key="1">
    <citation type="submission" date="2022-02" db="EMBL/GenBank/DDBJ databases">
        <authorList>
            <person name="Min J."/>
        </authorList>
    </citation>
    <scope>NUCLEOTIDE SEQUENCE [LARGE SCALE GENOMIC DNA]</scope>
    <source>
        <strain evidence="3 4">GR10-1</strain>
    </source>
</reference>
<dbReference type="InterPro" id="IPR034660">
    <property type="entry name" value="DinB/YfiT-like"/>
</dbReference>
<gene>
    <name evidence="3" type="ORF">MKP09_13325</name>
</gene>
<sequence length="166" mass="18960">MEIQQQIAYDITDAFGELTQIISALNSDQLNTVPFEGSWSIGQVTEHIIKSSSGVPDEKTEETSRAFDEHVSVLKEIFEDMDSKGEADPSLWPDNPPHDTTQLTQSLEENKQTLLQTALSKNLKELCLDMEFPTIGHLTRYEWLSFIVVHTRRHTRQIRNILLHIA</sequence>
<evidence type="ECO:0000256" key="1">
    <source>
        <dbReference type="SAM" id="MobiDB-lite"/>
    </source>
</evidence>
<evidence type="ECO:0000313" key="3">
    <source>
        <dbReference type="EMBL" id="MCH5598816.1"/>
    </source>
</evidence>
<dbReference type="SUPFAM" id="SSF109854">
    <property type="entry name" value="DinB/YfiT-like putative metalloenzymes"/>
    <property type="match status" value="1"/>
</dbReference>
<protein>
    <submittedName>
        <fullName evidence="3">DinB family protein</fullName>
    </submittedName>
</protein>
<dbReference type="InterPro" id="IPR024775">
    <property type="entry name" value="DinB-like"/>
</dbReference>
<evidence type="ECO:0000259" key="2">
    <source>
        <dbReference type="Pfam" id="PF12867"/>
    </source>
</evidence>
<dbReference type="Gene3D" id="1.20.120.450">
    <property type="entry name" value="dinb family like domain"/>
    <property type="match status" value="1"/>
</dbReference>
<comment type="caution">
    <text evidence="3">The sequence shown here is derived from an EMBL/GenBank/DDBJ whole genome shotgun (WGS) entry which is preliminary data.</text>
</comment>